<gene>
    <name evidence="1" type="ORF">DLM75_13095</name>
</gene>
<sequence>MQMDHMETKEQNRAFVRAYYMLDTHPLKALIMLKNMGWQVEEYEFENEEWKLIESNFREFSQIIRVFEIQPYEGANHCTEKNPKDVLVWLEEAEPGEEIIIRTKEMTEHEYANLPEYEGP</sequence>
<dbReference type="AlphaFoldDB" id="A0A396Z811"/>
<name>A0A396Z811_9LEPT</name>
<protein>
    <submittedName>
        <fullName evidence="1">Uncharacterized protein</fullName>
    </submittedName>
</protein>
<dbReference type="Proteomes" id="UP000265798">
    <property type="component" value="Unassembled WGS sequence"/>
</dbReference>
<evidence type="ECO:0000313" key="2">
    <source>
        <dbReference type="Proteomes" id="UP000265798"/>
    </source>
</evidence>
<evidence type="ECO:0000313" key="1">
    <source>
        <dbReference type="EMBL" id="RHX89884.1"/>
    </source>
</evidence>
<comment type="caution">
    <text evidence="1">The sequence shown here is derived from an EMBL/GenBank/DDBJ whole genome shotgun (WGS) entry which is preliminary data.</text>
</comment>
<organism evidence="1 2">
    <name type="scientific">Leptospira stimsonii</name>
    <dbReference type="NCBI Taxonomy" id="2202203"/>
    <lineage>
        <taxon>Bacteria</taxon>
        <taxon>Pseudomonadati</taxon>
        <taxon>Spirochaetota</taxon>
        <taxon>Spirochaetia</taxon>
        <taxon>Leptospirales</taxon>
        <taxon>Leptospiraceae</taxon>
        <taxon>Leptospira</taxon>
    </lineage>
</organism>
<accession>A0A396Z811</accession>
<proteinExistence type="predicted"/>
<dbReference type="EMBL" id="QHCT01000003">
    <property type="protein sequence ID" value="RHX89884.1"/>
    <property type="molecule type" value="Genomic_DNA"/>
</dbReference>
<reference evidence="2" key="1">
    <citation type="submission" date="2018-05" db="EMBL/GenBank/DDBJ databases">
        <title>Leptospira yasudae sp. nov. and Leptospira stimsonii sp. nov., two pathogenic species of the genus Leptospira isolated from environmental sources.</title>
        <authorList>
            <person name="Casanovas-Massana A."/>
            <person name="Hamond C."/>
            <person name="Santos L.A."/>
            <person name="Hacker K.P."/>
            <person name="Balassiano I."/>
            <person name="Medeiros M.A."/>
            <person name="Reis M.G."/>
            <person name="Ko A.I."/>
            <person name="Wunder E.A."/>
        </authorList>
    </citation>
    <scope>NUCLEOTIDE SEQUENCE [LARGE SCALE GENOMIC DNA]</scope>
    <source>
        <strain evidence="2">Yale</strain>
    </source>
</reference>